<dbReference type="EnsemblMetazoa" id="HelroT173419">
    <property type="protein sequence ID" value="HelroP173419"/>
    <property type="gene ID" value="HelroG173419"/>
</dbReference>
<keyword evidence="3" id="KW-0732">Signal</keyword>
<dbReference type="EMBL" id="AMQM01004533">
    <property type="status" value="NOT_ANNOTATED_CDS"/>
    <property type="molecule type" value="Genomic_DNA"/>
</dbReference>
<dbReference type="InParanoid" id="T1F6S8"/>
<accession>T1F6S8</accession>
<evidence type="ECO:0000313" key="5">
    <source>
        <dbReference type="EnsemblMetazoa" id="HelroP173419"/>
    </source>
</evidence>
<proteinExistence type="predicted"/>
<evidence type="ECO:0000256" key="1">
    <source>
        <dbReference type="SAM" id="MobiDB-lite"/>
    </source>
</evidence>
<dbReference type="AlphaFoldDB" id="T1F6S8"/>
<feature type="transmembrane region" description="Helical" evidence="2">
    <location>
        <begin position="110"/>
        <end position="139"/>
    </location>
</feature>
<evidence type="ECO:0000256" key="2">
    <source>
        <dbReference type="SAM" id="Phobius"/>
    </source>
</evidence>
<organism evidence="5 6">
    <name type="scientific">Helobdella robusta</name>
    <name type="common">Californian leech</name>
    <dbReference type="NCBI Taxonomy" id="6412"/>
    <lineage>
        <taxon>Eukaryota</taxon>
        <taxon>Metazoa</taxon>
        <taxon>Spiralia</taxon>
        <taxon>Lophotrochozoa</taxon>
        <taxon>Annelida</taxon>
        <taxon>Clitellata</taxon>
        <taxon>Hirudinea</taxon>
        <taxon>Rhynchobdellida</taxon>
        <taxon>Glossiphoniidae</taxon>
        <taxon>Helobdella</taxon>
    </lineage>
</organism>
<evidence type="ECO:0000313" key="6">
    <source>
        <dbReference type="Proteomes" id="UP000015101"/>
    </source>
</evidence>
<keyword evidence="2" id="KW-0812">Transmembrane</keyword>
<gene>
    <name evidence="5" type="primary">20204527</name>
    <name evidence="4" type="ORF">HELRODRAFT_173419</name>
</gene>
<reference evidence="5" key="3">
    <citation type="submission" date="2015-06" db="UniProtKB">
        <authorList>
            <consortium name="EnsemblMetazoa"/>
        </authorList>
    </citation>
    <scope>IDENTIFICATION</scope>
</reference>
<reference evidence="6" key="1">
    <citation type="submission" date="2012-12" db="EMBL/GenBank/DDBJ databases">
        <authorList>
            <person name="Hellsten U."/>
            <person name="Grimwood J."/>
            <person name="Chapman J.A."/>
            <person name="Shapiro H."/>
            <person name="Aerts A."/>
            <person name="Otillar R.P."/>
            <person name="Terry A.Y."/>
            <person name="Boore J.L."/>
            <person name="Simakov O."/>
            <person name="Marletaz F."/>
            <person name="Cho S.-J."/>
            <person name="Edsinger-Gonzales E."/>
            <person name="Havlak P."/>
            <person name="Kuo D.-H."/>
            <person name="Larsson T."/>
            <person name="Lv J."/>
            <person name="Arendt D."/>
            <person name="Savage R."/>
            <person name="Osoegawa K."/>
            <person name="de Jong P."/>
            <person name="Lindberg D.R."/>
            <person name="Seaver E.C."/>
            <person name="Weisblat D.A."/>
            <person name="Putnam N.H."/>
            <person name="Grigoriev I.V."/>
            <person name="Rokhsar D.S."/>
        </authorList>
    </citation>
    <scope>NUCLEOTIDE SEQUENCE</scope>
</reference>
<feature type="chain" id="PRO_5010980341" evidence="3">
    <location>
        <begin position="22"/>
        <end position="155"/>
    </location>
</feature>
<feature type="signal peptide" evidence="3">
    <location>
        <begin position="1"/>
        <end position="21"/>
    </location>
</feature>
<name>T1F6S8_HELRO</name>
<reference evidence="4 6" key="2">
    <citation type="journal article" date="2013" name="Nature">
        <title>Insights into bilaterian evolution from three spiralian genomes.</title>
        <authorList>
            <person name="Simakov O."/>
            <person name="Marletaz F."/>
            <person name="Cho S.J."/>
            <person name="Edsinger-Gonzales E."/>
            <person name="Havlak P."/>
            <person name="Hellsten U."/>
            <person name="Kuo D.H."/>
            <person name="Larsson T."/>
            <person name="Lv J."/>
            <person name="Arendt D."/>
            <person name="Savage R."/>
            <person name="Osoegawa K."/>
            <person name="de Jong P."/>
            <person name="Grimwood J."/>
            <person name="Chapman J.A."/>
            <person name="Shapiro H."/>
            <person name="Aerts A."/>
            <person name="Otillar R.P."/>
            <person name="Terry A.Y."/>
            <person name="Boore J.L."/>
            <person name="Grigoriev I.V."/>
            <person name="Lindberg D.R."/>
            <person name="Seaver E.C."/>
            <person name="Weisblat D.A."/>
            <person name="Putnam N.H."/>
            <person name="Rokhsar D.S."/>
        </authorList>
    </citation>
    <scope>NUCLEOTIDE SEQUENCE</scope>
</reference>
<keyword evidence="2" id="KW-0472">Membrane</keyword>
<dbReference type="EMBL" id="KB096590">
    <property type="protein sequence ID" value="ESO03717.1"/>
    <property type="molecule type" value="Genomic_DNA"/>
</dbReference>
<keyword evidence="2" id="KW-1133">Transmembrane helix</keyword>
<dbReference type="Proteomes" id="UP000015101">
    <property type="component" value="Unassembled WGS sequence"/>
</dbReference>
<feature type="region of interest" description="Disordered" evidence="1">
    <location>
        <begin position="25"/>
        <end position="44"/>
    </location>
</feature>
<protein>
    <submittedName>
        <fullName evidence="4 5">Uncharacterized protein</fullName>
    </submittedName>
</protein>
<dbReference type="RefSeq" id="XP_009018274.1">
    <property type="nucleotide sequence ID" value="XM_009020026.1"/>
</dbReference>
<keyword evidence="6" id="KW-1185">Reference proteome</keyword>
<dbReference type="CTD" id="20204527"/>
<dbReference type="GeneID" id="20204527"/>
<dbReference type="KEGG" id="hro:HELRODRAFT_173419"/>
<dbReference type="HOGENOM" id="CLU_1697432_0_0_1"/>
<evidence type="ECO:0000256" key="3">
    <source>
        <dbReference type="SAM" id="SignalP"/>
    </source>
</evidence>
<sequence>MTRFILALICFFLASMDVSLSQLSKRGRTEQNSADKSCKHHSHDMEKNHSIKFVFSWNEHPTENLKIFRPENKNKRLGTGTDGHHFYASFNKVDLHATGPGRLSGEVFRITFTLLSALILITILLTINLMVIMLCIAAITSTSTAPAHAQPQPTM</sequence>
<evidence type="ECO:0000313" key="4">
    <source>
        <dbReference type="EMBL" id="ESO03717.1"/>
    </source>
</evidence>
<feature type="compositionally biased region" description="Polar residues" evidence="1">
    <location>
        <begin position="25"/>
        <end position="35"/>
    </location>
</feature>